<proteinExistence type="predicted"/>
<comment type="cofactor">
    <cofactor evidence="1">
        <name>Mg(2+)</name>
        <dbReference type="ChEBI" id="CHEBI:18420"/>
    </cofactor>
</comment>
<dbReference type="InterPro" id="IPR050148">
    <property type="entry name" value="Terpene_synthase-like"/>
</dbReference>
<dbReference type="PANTHER" id="PTHR31739">
    <property type="entry name" value="ENT-COPALYL DIPHOSPHATE SYNTHASE, CHLOROPLASTIC"/>
    <property type="match status" value="1"/>
</dbReference>
<dbReference type="GO" id="GO:0046872">
    <property type="term" value="F:metal ion binding"/>
    <property type="evidence" value="ECO:0007669"/>
    <property type="project" value="UniProtKB-KW"/>
</dbReference>
<keyword evidence="2" id="KW-0479">Metal-binding</keyword>
<accession>A0ABD3GIG5</accession>
<sequence length="224" mass="24628">MAVSSGARRGLLAQGSFLSPTLCSKAVSTRVIAQQLCSGQRRSYTNFRIITCVSSPADHGIQGPKFSPLVNPAATSRSLIIFSPDPGVTYGSSALVDRTKRLPSLVQEVLHEASHGNCSQASNYPTALSRRSTRASGLGQATQTPKLGRFLPQLPSVTACALMYTKDERCLAYVEKVLDKFGNAVPNVYPVDLFERIPFYRLERLGIARYFEKEIRNCLDYVYE</sequence>
<evidence type="ECO:0000256" key="3">
    <source>
        <dbReference type="ARBA" id="ARBA00022842"/>
    </source>
</evidence>
<comment type="caution">
    <text evidence="4">The sequence shown here is derived from an EMBL/GenBank/DDBJ whole genome shotgun (WGS) entry which is preliminary data.</text>
</comment>
<dbReference type="SUPFAM" id="SSF48239">
    <property type="entry name" value="Terpenoid cyclases/Protein prenyltransferases"/>
    <property type="match status" value="1"/>
</dbReference>
<evidence type="ECO:0000256" key="1">
    <source>
        <dbReference type="ARBA" id="ARBA00001946"/>
    </source>
</evidence>
<evidence type="ECO:0000313" key="5">
    <source>
        <dbReference type="Proteomes" id="UP001633002"/>
    </source>
</evidence>
<dbReference type="InterPro" id="IPR008930">
    <property type="entry name" value="Terpenoid_cyclase/PrenylTrfase"/>
</dbReference>
<protein>
    <submittedName>
        <fullName evidence="4">Uncharacterized protein</fullName>
    </submittedName>
</protein>
<dbReference type="AlphaFoldDB" id="A0ABD3GIG5"/>
<dbReference type="Proteomes" id="UP001633002">
    <property type="component" value="Unassembled WGS sequence"/>
</dbReference>
<dbReference type="EMBL" id="JBJQOH010000007">
    <property type="protein sequence ID" value="KAL3677962.1"/>
    <property type="molecule type" value="Genomic_DNA"/>
</dbReference>
<organism evidence="4 5">
    <name type="scientific">Riccia sorocarpa</name>
    <dbReference type="NCBI Taxonomy" id="122646"/>
    <lineage>
        <taxon>Eukaryota</taxon>
        <taxon>Viridiplantae</taxon>
        <taxon>Streptophyta</taxon>
        <taxon>Embryophyta</taxon>
        <taxon>Marchantiophyta</taxon>
        <taxon>Marchantiopsida</taxon>
        <taxon>Marchantiidae</taxon>
        <taxon>Marchantiales</taxon>
        <taxon>Ricciaceae</taxon>
        <taxon>Riccia</taxon>
    </lineage>
</organism>
<dbReference type="InterPro" id="IPR036965">
    <property type="entry name" value="Terpene_synth_N_sf"/>
</dbReference>
<dbReference type="PANTHER" id="PTHR31739:SF4">
    <property type="entry name" value="ENT-COPALYL DIPHOSPHATE SYNTHASE, CHLOROPLASTIC"/>
    <property type="match status" value="1"/>
</dbReference>
<evidence type="ECO:0000313" key="4">
    <source>
        <dbReference type="EMBL" id="KAL3677962.1"/>
    </source>
</evidence>
<reference evidence="4 5" key="1">
    <citation type="submission" date="2024-09" db="EMBL/GenBank/DDBJ databases">
        <title>Chromosome-scale assembly of Riccia sorocarpa.</title>
        <authorList>
            <person name="Paukszto L."/>
        </authorList>
    </citation>
    <scope>NUCLEOTIDE SEQUENCE [LARGE SCALE GENOMIC DNA]</scope>
    <source>
        <strain evidence="4">LP-2024</strain>
        <tissue evidence="4">Aerial parts of the thallus</tissue>
    </source>
</reference>
<gene>
    <name evidence="4" type="ORF">R1sor_020918</name>
</gene>
<name>A0ABD3GIG5_9MARC</name>
<evidence type="ECO:0000256" key="2">
    <source>
        <dbReference type="ARBA" id="ARBA00022723"/>
    </source>
</evidence>
<dbReference type="Gene3D" id="1.50.10.130">
    <property type="entry name" value="Terpene synthase, N-terminal domain"/>
    <property type="match status" value="1"/>
</dbReference>
<keyword evidence="5" id="KW-1185">Reference proteome</keyword>
<keyword evidence="3" id="KW-0460">Magnesium</keyword>